<dbReference type="GO" id="GO:0003723">
    <property type="term" value="F:RNA binding"/>
    <property type="evidence" value="ECO:0007669"/>
    <property type="project" value="UniProtKB-UniRule"/>
</dbReference>
<dbReference type="InterPro" id="IPR042173">
    <property type="entry name" value="RNase_J_2"/>
</dbReference>
<feature type="binding site" evidence="12">
    <location>
        <position position="140"/>
    </location>
    <ligand>
        <name>Zn(2+)</name>
        <dbReference type="ChEBI" id="CHEBI:29105"/>
        <label>1</label>
        <note>catalytic</note>
    </ligand>
</feature>
<keyword evidence="3 12" id="KW-0479">Metal-binding</keyword>
<feature type="active site" description="Proton acceptor" evidence="10">
    <location>
        <position position="368"/>
    </location>
</feature>
<dbReference type="InterPro" id="IPR055132">
    <property type="entry name" value="RNase_J_b_CASP"/>
</dbReference>
<keyword evidence="9" id="KW-0698">rRNA processing</keyword>
<evidence type="ECO:0000256" key="6">
    <source>
        <dbReference type="ARBA" id="ARBA00022833"/>
    </source>
</evidence>
<comment type="subcellular location">
    <subcellularLocation>
        <location evidence="9">Cytoplasm</location>
    </subcellularLocation>
</comment>
<dbReference type="Proteomes" id="UP000321595">
    <property type="component" value="Chromosome"/>
</dbReference>
<keyword evidence="2 9" id="KW-0540">Nuclease</keyword>
<dbReference type="InterPro" id="IPR001279">
    <property type="entry name" value="Metallo-B-lactamas"/>
</dbReference>
<dbReference type="InterPro" id="IPR030854">
    <property type="entry name" value="RNase_J_bac"/>
</dbReference>
<organism evidence="14 15">
    <name type="scientific">Microvenator marinus</name>
    <dbReference type="NCBI Taxonomy" id="2600177"/>
    <lineage>
        <taxon>Bacteria</taxon>
        <taxon>Deltaproteobacteria</taxon>
        <taxon>Bradymonadales</taxon>
        <taxon>Microvenatoraceae</taxon>
        <taxon>Microvenator</taxon>
    </lineage>
</organism>
<dbReference type="Gene3D" id="3.60.15.10">
    <property type="entry name" value="Ribonuclease Z/Hydroxyacylglutathione hydrolase-like"/>
    <property type="match status" value="1"/>
</dbReference>
<feature type="binding site" evidence="12">
    <location>
        <position position="77"/>
    </location>
    <ligand>
        <name>Zn(2+)</name>
        <dbReference type="ChEBI" id="CHEBI:29105"/>
        <label>1</label>
        <note>catalytic</note>
    </ligand>
</feature>
<evidence type="ECO:0000256" key="12">
    <source>
        <dbReference type="PIRSR" id="PIRSR004803-3"/>
    </source>
</evidence>
<sequence length="555" mass="61405">MKLPDEAVRIMPLGGLDQFGMNACLLENRGELYLIDCGLTFPPPPGYGIDIIIPDFTYLSENIDRVRAIIVTHGHEDHIGAIPFLLEHHDIPIYGSALALAMIKRKLEEHDVADVAYHEVQGRDQVHIGATRFEFIHMNHSIPQTLAVAIQTTAGNIIFTADWKIDLTPLGEETTDLHTLARLGEEGVLALCGDSTNSNVEGFSVSERVVNREITQIMNERSGRVIIAMFSSNVHRVRALLSAANHCGRRVVLMGRSLERNFDLALECGAIAPPPTGTLIDASAIERNEDHELLILTTGSQAEPRSSLARLAYDDHNLLSLKSTDTVILSARVIPGNETAINTMIDALCRKGVEVITQRQRLVHTSGHAQREEMKLLLALTRPRYIVPIHGDFRMRVAHAALAKEVVKAFPLVINDGDILEFKAEAPPQVVGRIPAGRVAVDGKLMGDEDDVQIRDRKKLAATGVVVAFIVMNRFDGSISNGPSLMQHGFLADVEASEELMLEAEEFAREHILSLNEKVRTDLSEVAEAMRVAVRRYFKRKLERKPVVIPIVHEL</sequence>
<evidence type="ECO:0000256" key="10">
    <source>
        <dbReference type="PIRSR" id="PIRSR004803-1"/>
    </source>
</evidence>
<feature type="binding site" evidence="12">
    <location>
        <position position="73"/>
    </location>
    <ligand>
        <name>Zn(2+)</name>
        <dbReference type="ChEBI" id="CHEBI:29105"/>
        <label>1</label>
        <note>catalytic</note>
    </ligand>
</feature>
<keyword evidence="1 9" id="KW-0963">Cytoplasm</keyword>
<evidence type="ECO:0000256" key="3">
    <source>
        <dbReference type="ARBA" id="ARBA00022723"/>
    </source>
</evidence>
<dbReference type="PANTHER" id="PTHR43694">
    <property type="entry name" value="RIBONUCLEASE J"/>
    <property type="match status" value="1"/>
</dbReference>
<evidence type="ECO:0000256" key="7">
    <source>
        <dbReference type="ARBA" id="ARBA00022839"/>
    </source>
</evidence>
<name>A0A5B8XJF5_9DELT</name>
<dbReference type="EC" id="3.1.-.-" evidence="9"/>
<dbReference type="Pfam" id="PF00753">
    <property type="entry name" value="Lactamase_B"/>
    <property type="match status" value="1"/>
</dbReference>
<feature type="binding site" evidence="12">
    <location>
        <position position="50"/>
    </location>
    <ligand>
        <name>Ca(2+)</name>
        <dbReference type="ChEBI" id="CHEBI:29108"/>
    </ligand>
</feature>
<protein>
    <recommendedName>
        <fullName evidence="9">Ribonuclease J</fullName>
        <shortName evidence="9">RNase J</shortName>
        <ecNumber evidence="9">3.1.-.-</ecNumber>
    </recommendedName>
</protein>
<dbReference type="HAMAP" id="MF_01491">
    <property type="entry name" value="RNase_J_bact"/>
    <property type="match status" value="1"/>
</dbReference>
<dbReference type="GO" id="GO:0005737">
    <property type="term" value="C:cytoplasm"/>
    <property type="evidence" value="ECO:0007669"/>
    <property type="project" value="UniProtKB-SubCell"/>
</dbReference>
<evidence type="ECO:0000259" key="13">
    <source>
        <dbReference type="SMART" id="SM00849"/>
    </source>
</evidence>
<dbReference type="NCBIfam" id="TIGR00649">
    <property type="entry name" value="MG423"/>
    <property type="match status" value="1"/>
</dbReference>
<dbReference type="InterPro" id="IPR041636">
    <property type="entry name" value="RNase_J_C"/>
</dbReference>
<evidence type="ECO:0000313" key="15">
    <source>
        <dbReference type="Proteomes" id="UP000321595"/>
    </source>
</evidence>
<accession>A0A5B8XJF5</accession>
<dbReference type="EMBL" id="CP042467">
    <property type="protein sequence ID" value="QED25685.1"/>
    <property type="molecule type" value="Genomic_DNA"/>
</dbReference>
<dbReference type="KEGG" id="bbae:FRD01_00075"/>
<dbReference type="CDD" id="cd07714">
    <property type="entry name" value="RNaseJ_MBL-fold"/>
    <property type="match status" value="1"/>
</dbReference>
<evidence type="ECO:0000256" key="9">
    <source>
        <dbReference type="HAMAP-Rule" id="MF_01491"/>
    </source>
</evidence>
<comment type="cofactor">
    <cofactor evidence="12">
        <name>Zn(2+)</name>
        <dbReference type="ChEBI" id="CHEBI:29105"/>
    </cofactor>
    <text evidence="12">Binds 2 Zn(2+) ions per subunit. It is not clear if Zn(2+) or Mg(2+) is physiologically important.</text>
</comment>
<dbReference type="InterPro" id="IPR004613">
    <property type="entry name" value="RNase_J"/>
</dbReference>
<reference evidence="14 15" key="1">
    <citation type="submission" date="2019-08" db="EMBL/GenBank/DDBJ databases">
        <authorList>
            <person name="Liang Q."/>
        </authorList>
    </citation>
    <scope>NUCLEOTIDE SEQUENCE [LARGE SCALE GENOMIC DNA]</scope>
    <source>
        <strain evidence="14 15">V1718</strain>
    </source>
</reference>
<dbReference type="Pfam" id="PF17770">
    <property type="entry name" value="RNase_J_C"/>
    <property type="match status" value="1"/>
</dbReference>
<dbReference type="GO" id="GO:0004521">
    <property type="term" value="F:RNA endonuclease activity"/>
    <property type="evidence" value="ECO:0007669"/>
    <property type="project" value="UniProtKB-UniRule"/>
</dbReference>
<evidence type="ECO:0000256" key="4">
    <source>
        <dbReference type="ARBA" id="ARBA00022759"/>
    </source>
</evidence>
<dbReference type="Gene3D" id="3.40.50.10710">
    <property type="entry name" value="Metallo-hydrolase/oxidoreductase"/>
    <property type="match status" value="1"/>
</dbReference>
<keyword evidence="12" id="KW-0106">Calcium</keyword>
<dbReference type="AlphaFoldDB" id="A0A5B8XJF5"/>
<feature type="binding site" evidence="11">
    <location>
        <begin position="231"/>
        <end position="233"/>
    </location>
    <ligand>
        <name>substrate</name>
    </ligand>
</feature>
<evidence type="ECO:0000256" key="8">
    <source>
        <dbReference type="ARBA" id="ARBA00022884"/>
    </source>
</evidence>
<comment type="similarity">
    <text evidence="9">Belongs to the metallo-beta-lactamase superfamily. RNA-metabolizing metallo-beta-lactamase-like family. Bacterial RNase J subfamily.</text>
</comment>
<feature type="binding site" evidence="12">
    <location>
        <position position="442"/>
    </location>
    <ligand>
        <name>Ca(2+)</name>
        <dbReference type="ChEBI" id="CHEBI:29108"/>
    </ligand>
</feature>
<dbReference type="GO" id="GO:0008270">
    <property type="term" value="F:zinc ion binding"/>
    <property type="evidence" value="ECO:0007669"/>
    <property type="project" value="InterPro"/>
</dbReference>
<dbReference type="PROSITE" id="PS01292">
    <property type="entry name" value="UPF0036"/>
    <property type="match status" value="1"/>
</dbReference>
<keyword evidence="8 9" id="KW-0694">RNA-binding</keyword>
<evidence type="ECO:0000256" key="5">
    <source>
        <dbReference type="ARBA" id="ARBA00022801"/>
    </source>
</evidence>
<dbReference type="RefSeq" id="WP_146956482.1">
    <property type="nucleotide sequence ID" value="NZ_CP042467.1"/>
</dbReference>
<keyword evidence="7 9" id="KW-0269">Exonuclease</keyword>
<evidence type="ECO:0000256" key="11">
    <source>
        <dbReference type="PIRSR" id="PIRSR004803-2"/>
    </source>
</evidence>
<evidence type="ECO:0000256" key="1">
    <source>
        <dbReference type="ARBA" id="ARBA00022490"/>
    </source>
</evidence>
<feature type="active site" description="Proton donor" evidence="10">
    <location>
        <position position="194"/>
    </location>
</feature>
<feature type="binding site" evidence="12">
    <location>
        <position position="75"/>
    </location>
    <ligand>
        <name>Zn(2+)</name>
        <dbReference type="ChEBI" id="CHEBI:29105"/>
        <label>1</label>
        <note>catalytic</note>
    </ligand>
</feature>
<dbReference type="GO" id="GO:0004534">
    <property type="term" value="F:5'-3' RNA exonuclease activity"/>
    <property type="evidence" value="ECO:0007669"/>
    <property type="project" value="UniProtKB-UniRule"/>
</dbReference>
<evidence type="ECO:0000313" key="14">
    <source>
        <dbReference type="EMBL" id="QED25685.1"/>
    </source>
</evidence>
<keyword evidence="15" id="KW-1185">Reference proteome</keyword>
<feature type="domain" description="Metallo-beta-lactamase" evidence="13">
    <location>
        <begin position="20"/>
        <end position="194"/>
    </location>
</feature>
<dbReference type="InterPro" id="IPR001587">
    <property type="entry name" value="RNase_J_CS"/>
</dbReference>
<evidence type="ECO:0000256" key="2">
    <source>
        <dbReference type="ARBA" id="ARBA00022722"/>
    </source>
</evidence>
<gene>
    <name evidence="9" type="primary">rnj</name>
    <name evidence="14" type="ORF">FRD01_00075</name>
</gene>
<dbReference type="PIRSF" id="PIRSF004803">
    <property type="entry name" value="RnjA"/>
    <property type="match status" value="1"/>
</dbReference>
<keyword evidence="5 9" id="KW-0378">Hydrolase</keyword>
<feature type="binding site" evidence="12">
    <location>
        <position position="78"/>
    </location>
    <ligand>
        <name>Zn(2+)</name>
        <dbReference type="ChEBI" id="CHEBI:29105"/>
        <label>2</label>
        <note>catalytic</note>
    </ligand>
</feature>
<dbReference type="SUPFAM" id="SSF56281">
    <property type="entry name" value="Metallo-hydrolase/oxidoreductase"/>
    <property type="match status" value="1"/>
</dbReference>
<feature type="binding site" evidence="12">
    <location>
        <position position="390"/>
    </location>
    <ligand>
        <name>Zn(2+)</name>
        <dbReference type="ChEBI" id="CHEBI:29105"/>
        <label>2</label>
        <note>catalytic</note>
    </ligand>
</feature>
<feature type="binding site" evidence="12">
    <location>
        <position position="162"/>
    </location>
    <ligand>
        <name>Zn(2+)</name>
        <dbReference type="ChEBI" id="CHEBI:29105"/>
        <label>1</label>
        <note>catalytic</note>
    </ligand>
</feature>
<dbReference type="PANTHER" id="PTHR43694:SF1">
    <property type="entry name" value="RIBONUCLEASE J"/>
    <property type="match status" value="1"/>
</dbReference>
<feature type="binding site" evidence="9 11">
    <location>
        <begin position="364"/>
        <end position="368"/>
    </location>
    <ligand>
        <name>substrate</name>
    </ligand>
</feature>
<comment type="function">
    <text evidence="9">An RNase that has 5'-3' exonuclease and possibly endonuclease activity. Involved in maturation of rRNA and in some organisms also mRNA maturation and/or decay.</text>
</comment>
<proteinExistence type="inferred from homology"/>
<keyword evidence="6 12" id="KW-0862">Zinc</keyword>
<keyword evidence="4 9" id="KW-0255">Endonuclease</keyword>
<dbReference type="OrthoDB" id="9770211at2"/>
<dbReference type="Gene3D" id="3.10.20.580">
    <property type="match status" value="1"/>
</dbReference>
<comment type="cofactor">
    <cofactor evidence="12">
        <name>Ca(2+)</name>
        <dbReference type="ChEBI" id="CHEBI:29108"/>
    </cofactor>
    <text evidence="12">Binds 1 Ca(2+) cation per subunit. Seen in 1 crystal structure, it is not clear if it is physiologically important.</text>
</comment>
<feature type="binding site" evidence="12">
    <location>
        <position position="48"/>
    </location>
    <ligand>
        <name>Ca(2+)</name>
        <dbReference type="ChEBI" id="CHEBI:29108"/>
    </ligand>
</feature>
<comment type="subunit">
    <text evidence="9">Homodimer, may be a subunit of the RNA degradosome.</text>
</comment>
<dbReference type="GO" id="GO:0006364">
    <property type="term" value="P:rRNA processing"/>
    <property type="evidence" value="ECO:0007669"/>
    <property type="project" value="UniProtKB-UniRule"/>
</dbReference>
<dbReference type="SMART" id="SM00849">
    <property type="entry name" value="Lactamase_B"/>
    <property type="match status" value="1"/>
</dbReference>
<dbReference type="InterPro" id="IPR036866">
    <property type="entry name" value="RibonucZ/Hydroxyglut_hydro"/>
</dbReference>
<dbReference type="Pfam" id="PF07521">
    <property type="entry name" value="RMMBL"/>
    <property type="match status" value="1"/>
</dbReference>
<dbReference type="InterPro" id="IPR011108">
    <property type="entry name" value="RMMBL"/>
</dbReference>
<dbReference type="Pfam" id="PF22505">
    <property type="entry name" value="RNase_J_b_CASP"/>
    <property type="match status" value="1"/>
</dbReference>